<keyword evidence="11 12" id="KW-0804">Transcription</keyword>
<evidence type="ECO:0000256" key="1">
    <source>
        <dbReference type="ARBA" id="ARBA00022478"/>
    </source>
</evidence>
<dbReference type="Gene3D" id="1.20.50.20">
    <property type="entry name" value="DnaG, RNA polymerase domain, helical bundle"/>
    <property type="match status" value="1"/>
</dbReference>
<name>A0A4D6YK56_9GAMM</name>
<dbReference type="SUPFAM" id="SSF56731">
    <property type="entry name" value="DNA primase core"/>
    <property type="match status" value="1"/>
</dbReference>
<dbReference type="InterPro" id="IPR036977">
    <property type="entry name" value="DNA_primase_Znf_CHC2"/>
</dbReference>
<dbReference type="SUPFAM" id="SSF57783">
    <property type="entry name" value="Zinc beta-ribbon"/>
    <property type="match status" value="1"/>
</dbReference>
<dbReference type="InterPro" id="IPR016136">
    <property type="entry name" value="DNA_helicase_N/primase_C"/>
</dbReference>
<comment type="catalytic activity">
    <reaction evidence="12">
        <text>ssDNA + n NTP = ssDNA/pppN(pN)n-1 hybrid + (n-1) diphosphate.</text>
        <dbReference type="EC" id="2.7.7.101"/>
    </reaction>
</comment>
<dbReference type="InterPro" id="IPR034151">
    <property type="entry name" value="TOPRIM_DnaG_bac"/>
</dbReference>
<dbReference type="SMART" id="SM00400">
    <property type="entry name" value="ZnF_CHCC"/>
    <property type="match status" value="1"/>
</dbReference>
<dbReference type="SMART" id="SM00766">
    <property type="entry name" value="DnaG_DnaB_bind"/>
    <property type="match status" value="1"/>
</dbReference>
<dbReference type="OrthoDB" id="9803773at2"/>
<dbReference type="Gene3D" id="3.90.580.10">
    <property type="entry name" value="Zinc finger, CHC2-type domain"/>
    <property type="match status" value="1"/>
</dbReference>
<evidence type="ECO:0000256" key="2">
    <source>
        <dbReference type="ARBA" id="ARBA00022515"/>
    </source>
</evidence>
<keyword evidence="7 12" id="KW-0863">Zinc-finger</keyword>
<dbReference type="SUPFAM" id="SSF117023">
    <property type="entry name" value="DNA primase DnaG, C-terminal domain"/>
    <property type="match status" value="1"/>
</dbReference>
<dbReference type="InterPro" id="IPR013173">
    <property type="entry name" value="DNA_primase_DnaG_DnaB-bd_dom"/>
</dbReference>
<dbReference type="InterPro" id="IPR006295">
    <property type="entry name" value="DNA_primase_DnaG"/>
</dbReference>
<dbReference type="FunFam" id="3.40.1360.10:FF:000002">
    <property type="entry name" value="DNA primase"/>
    <property type="match status" value="1"/>
</dbReference>
<keyword evidence="5 12" id="KW-0235">DNA replication</keyword>
<keyword evidence="6 12" id="KW-0479">Metal-binding</keyword>
<comment type="domain">
    <text evidence="12">Contains an N-terminal zinc-binding domain, a central core domain that contains the primase activity, and a C-terminal DnaB-binding domain.</text>
</comment>
<evidence type="ECO:0000313" key="14">
    <source>
        <dbReference type="EMBL" id="QCI27051.1"/>
    </source>
</evidence>
<feature type="zinc finger region" description="CHC2-type" evidence="12">
    <location>
        <begin position="40"/>
        <end position="64"/>
    </location>
</feature>
<dbReference type="GO" id="GO:0000428">
    <property type="term" value="C:DNA-directed RNA polymerase complex"/>
    <property type="evidence" value="ECO:0007669"/>
    <property type="project" value="UniProtKB-KW"/>
</dbReference>
<evidence type="ECO:0000256" key="3">
    <source>
        <dbReference type="ARBA" id="ARBA00022679"/>
    </source>
</evidence>
<dbReference type="EC" id="2.7.7.101" evidence="12"/>
<dbReference type="SMART" id="SM00493">
    <property type="entry name" value="TOPRIM"/>
    <property type="match status" value="1"/>
</dbReference>
<evidence type="ECO:0000256" key="5">
    <source>
        <dbReference type="ARBA" id="ARBA00022705"/>
    </source>
</evidence>
<dbReference type="HAMAP" id="MF_00974">
    <property type="entry name" value="DNA_primase_DnaG"/>
    <property type="match status" value="1"/>
</dbReference>
<protein>
    <recommendedName>
        <fullName evidence="12">DNA primase</fullName>
        <ecNumber evidence="12">2.7.7.101</ecNumber>
    </recommendedName>
</protein>
<dbReference type="GO" id="GO:0006269">
    <property type="term" value="P:DNA replication, synthesis of primer"/>
    <property type="evidence" value="ECO:0007669"/>
    <property type="project" value="UniProtKB-UniRule"/>
</dbReference>
<evidence type="ECO:0000256" key="9">
    <source>
        <dbReference type="ARBA" id="ARBA00022842"/>
    </source>
</evidence>
<keyword evidence="9" id="KW-0460">Magnesium</keyword>
<dbReference type="Pfam" id="PF10410">
    <property type="entry name" value="DnaB_bind"/>
    <property type="match status" value="1"/>
</dbReference>
<dbReference type="InterPro" id="IPR050219">
    <property type="entry name" value="DnaG_primase"/>
</dbReference>
<dbReference type="InterPro" id="IPR002694">
    <property type="entry name" value="Znf_CHC2"/>
</dbReference>
<dbReference type="Pfam" id="PF08275">
    <property type="entry name" value="DNAG_N"/>
    <property type="match status" value="1"/>
</dbReference>
<keyword evidence="3 12" id="KW-0808">Transferase</keyword>
<dbReference type="AlphaFoldDB" id="A0A4D6YK56"/>
<evidence type="ECO:0000313" key="15">
    <source>
        <dbReference type="Proteomes" id="UP000298603"/>
    </source>
</evidence>
<dbReference type="InterPro" id="IPR037068">
    <property type="entry name" value="DNA_primase_core_N_sf"/>
</dbReference>
<comment type="similarity">
    <text evidence="12">Belongs to the DnaG primase family.</text>
</comment>
<evidence type="ECO:0000256" key="8">
    <source>
        <dbReference type="ARBA" id="ARBA00022833"/>
    </source>
</evidence>
<keyword evidence="2 12" id="KW-0639">Primosome</keyword>
<evidence type="ECO:0000259" key="13">
    <source>
        <dbReference type="PROSITE" id="PS50880"/>
    </source>
</evidence>
<proteinExistence type="inferred from homology"/>
<evidence type="ECO:0000256" key="4">
    <source>
        <dbReference type="ARBA" id="ARBA00022695"/>
    </source>
</evidence>
<dbReference type="InterPro" id="IPR030846">
    <property type="entry name" value="DnaG_bac"/>
</dbReference>
<evidence type="ECO:0000256" key="11">
    <source>
        <dbReference type="ARBA" id="ARBA00023163"/>
    </source>
</evidence>
<gene>
    <name evidence="12" type="primary">dnaG</name>
    <name evidence="14" type="ORF">D9V81_00225</name>
</gene>
<dbReference type="GO" id="GO:0003899">
    <property type="term" value="F:DNA-directed RNA polymerase activity"/>
    <property type="evidence" value="ECO:0007669"/>
    <property type="project" value="UniProtKB-UniRule"/>
</dbReference>
<comment type="function">
    <text evidence="12">RNA polymerase that catalyzes the synthesis of short RNA molecules used as primers for DNA polymerase during DNA replication.</text>
</comment>
<accession>A0A4D6YK56</accession>
<dbReference type="CDD" id="cd03364">
    <property type="entry name" value="TOPRIM_DnaG_primases"/>
    <property type="match status" value="1"/>
</dbReference>
<dbReference type="InterPro" id="IPR013264">
    <property type="entry name" value="DNAG_N"/>
</dbReference>
<dbReference type="InterPro" id="IPR006171">
    <property type="entry name" value="TOPRIM_dom"/>
</dbReference>
<dbReference type="Pfam" id="PF01807">
    <property type="entry name" value="Zn_ribbon_DnaG"/>
    <property type="match status" value="1"/>
</dbReference>
<dbReference type="RefSeq" id="WP_158349317.1">
    <property type="nucleotide sequence ID" value="NZ_CP032996.1"/>
</dbReference>
<dbReference type="Gene3D" id="3.90.980.10">
    <property type="entry name" value="DNA primase, catalytic core, N-terminal domain"/>
    <property type="match status" value="1"/>
</dbReference>
<dbReference type="Pfam" id="PF08278">
    <property type="entry name" value="DnaG_DnaB_bind"/>
    <property type="match status" value="1"/>
</dbReference>
<dbReference type="GO" id="GO:1990077">
    <property type="term" value="C:primosome complex"/>
    <property type="evidence" value="ECO:0007669"/>
    <property type="project" value="UniProtKB-KW"/>
</dbReference>
<organism evidence="14 15">
    <name type="scientific">Buchnera aphidicola</name>
    <name type="common">Therioaphis trifolii</name>
    <dbReference type="NCBI Taxonomy" id="1241884"/>
    <lineage>
        <taxon>Bacteria</taxon>
        <taxon>Pseudomonadati</taxon>
        <taxon>Pseudomonadota</taxon>
        <taxon>Gammaproteobacteria</taxon>
        <taxon>Enterobacterales</taxon>
        <taxon>Erwiniaceae</taxon>
        <taxon>Buchnera</taxon>
    </lineage>
</organism>
<dbReference type="GO" id="GO:0008270">
    <property type="term" value="F:zinc ion binding"/>
    <property type="evidence" value="ECO:0007669"/>
    <property type="project" value="UniProtKB-UniRule"/>
</dbReference>
<dbReference type="Gene3D" id="3.40.1360.10">
    <property type="match status" value="1"/>
</dbReference>
<keyword evidence="10 12" id="KW-0238">DNA-binding</keyword>
<keyword evidence="15" id="KW-1185">Reference proteome</keyword>
<keyword evidence="8 12" id="KW-0862">Zinc</keyword>
<evidence type="ECO:0000256" key="10">
    <source>
        <dbReference type="ARBA" id="ARBA00023125"/>
    </source>
</evidence>
<dbReference type="Gene3D" id="1.10.860.10">
    <property type="entry name" value="DNAb Helicase, Chain A"/>
    <property type="match status" value="1"/>
</dbReference>
<evidence type="ECO:0000256" key="12">
    <source>
        <dbReference type="HAMAP-Rule" id="MF_00974"/>
    </source>
</evidence>
<dbReference type="NCBIfam" id="TIGR01391">
    <property type="entry name" value="dnaG"/>
    <property type="match status" value="1"/>
</dbReference>
<feature type="domain" description="Toprim" evidence="13">
    <location>
        <begin position="255"/>
        <end position="337"/>
    </location>
</feature>
<evidence type="ECO:0000256" key="7">
    <source>
        <dbReference type="ARBA" id="ARBA00022771"/>
    </source>
</evidence>
<comment type="subunit">
    <text evidence="12">Monomer. Interacts with DnaB.</text>
</comment>
<dbReference type="Proteomes" id="UP000298603">
    <property type="component" value="Chromosome"/>
</dbReference>
<dbReference type="Pfam" id="PF13155">
    <property type="entry name" value="Toprim_2"/>
    <property type="match status" value="1"/>
</dbReference>
<dbReference type="PANTHER" id="PTHR30313:SF2">
    <property type="entry name" value="DNA PRIMASE"/>
    <property type="match status" value="1"/>
</dbReference>
<comment type="cofactor">
    <cofactor evidence="12">
        <name>Zn(2+)</name>
        <dbReference type="ChEBI" id="CHEBI:29105"/>
    </cofactor>
    <text evidence="12">Binds 1 zinc ion per monomer.</text>
</comment>
<reference evidence="14 15" key="1">
    <citation type="submission" date="2018-10" db="EMBL/GenBank/DDBJ databases">
        <title>Comparative functional genomics of the obligate endosymbiont Buchnera aphidicola.</title>
        <authorList>
            <person name="Chong R.A."/>
        </authorList>
    </citation>
    <scope>NUCLEOTIDE SEQUENCE [LARGE SCALE GENOMIC DNA]</scope>
    <source>
        <strain evidence="14 15">Tma</strain>
    </source>
</reference>
<dbReference type="FunFam" id="3.90.580.10:FF:000001">
    <property type="entry name" value="DNA primase"/>
    <property type="match status" value="1"/>
</dbReference>
<dbReference type="GO" id="GO:0005737">
    <property type="term" value="C:cytoplasm"/>
    <property type="evidence" value="ECO:0007669"/>
    <property type="project" value="TreeGrafter"/>
</dbReference>
<dbReference type="EMBL" id="CP032996">
    <property type="protein sequence ID" value="QCI27051.1"/>
    <property type="molecule type" value="Genomic_DNA"/>
</dbReference>
<keyword evidence="4 12" id="KW-0548">Nucleotidyltransferase</keyword>
<keyword evidence="1 12" id="KW-0240">DNA-directed RNA polymerase</keyword>
<sequence length="574" mass="67986">MNQFIPQDVIINILNQVNIIDIISERIKIKKIGKNYYALCPFHSENTPSFTINIEKQYFYCFGCNIHGNIIDFLMKYDQLTFLESMQELSNITGIKIFQKNYNVKNQKKHYKKQKLEKAIQIAGQLYYNNIYHKNSKIAQLYLKKRKINNHTIDIFNIGYSNDLLFLSKNIKNKKYISYLKNIGIIYTNQNYQYDRFYNKIIFPIKNQYGKITGFGGRTLNNTHPKYINSSQTDIFKKGYQLYGIDKIHIQDDNKYIIIVEGYFDVLSLFQFNIKNVVAILGTIITNYQINILFKLTNHLIFCYDGDQAGKKAAWRTTQIILPYINDIKNIQFIFLPKGEDPNSIIYKEGKEKFNNRIKNAINIIDFFLKKITKKINLNSIYEISKMLNFAIPIINNIPNQYIKIYLKKMLGQKIGIIDDIKLDEIIYQKKKYINSNIIKSNNIHILISLIIQNPILSTILPFKIYELKKINIPGISLFLEIFKICKKNNNINTGQIIELYRNQKNFFIIQKLAYWNNLIHNKKKNKVFIDLIKKIYNIALEKKYNLLIMKDRLKKLQLKEKYLLWKINKVLSI</sequence>
<dbReference type="GO" id="GO:0003677">
    <property type="term" value="F:DNA binding"/>
    <property type="evidence" value="ECO:0007669"/>
    <property type="project" value="UniProtKB-KW"/>
</dbReference>
<dbReference type="PROSITE" id="PS50880">
    <property type="entry name" value="TOPRIM"/>
    <property type="match status" value="1"/>
</dbReference>
<dbReference type="PANTHER" id="PTHR30313">
    <property type="entry name" value="DNA PRIMASE"/>
    <property type="match status" value="1"/>
</dbReference>
<evidence type="ECO:0000256" key="6">
    <source>
        <dbReference type="ARBA" id="ARBA00022723"/>
    </source>
</evidence>
<dbReference type="InterPro" id="IPR019475">
    <property type="entry name" value="DNA_primase_DnaB-bd"/>
</dbReference>